<gene>
    <name evidence="2" type="primary">Acp11</name>
</gene>
<protein>
    <submittedName>
        <fullName evidence="2">Accessory gland protein 11</fullName>
    </submittedName>
</protein>
<feature type="chain" id="PRO_5002095920" evidence="1">
    <location>
        <begin position="20"/>
        <end position="67"/>
    </location>
</feature>
<dbReference type="AlphaFoldDB" id="A0A0B4UCW6"/>
<keyword evidence="1" id="KW-0732">Signal</keyword>
<organism evidence="2">
    <name type="scientific">Drosophila navojoa</name>
    <name type="common">Fruit fly</name>
    <dbReference type="NCBI Taxonomy" id="7232"/>
    <lineage>
        <taxon>Eukaryota</taxon>
        <taxon>Metazoa</taxon>
        <taxon>Ecdysozoa</taxon>
        <taxon>Arthropoda</taxon>
        <taxon>Hexapoda</taxon>
        <taxon>Insecta</taxon>
        <taxon>Pterygota</taxon>
        <taxon>Neoptera</taxon>
        <taxon>Endopterygota</taxon>
        <taxon>Diptera</taxon>
        <taxon>Brachycera</taxon>
        <taxon>Muscomorpha</taxon>
        <taxon>Ephydroidea</taxon>
        <taxon>Drosophilidae</taxon>
        <taxon>Drosophila</taxon>
    </lineage>
</organism>
<evidence type="ECO:0000313" key="2">
    <source>
        <dbReference type="EMBL" id="AJC97545.1"/>
    </source>
</evidence>
<name>A0A0B4UCW6_DRONA</name>
<reference evidence="2" key="1">
    <citation type="journal article" date="2015" name="J. Evol. Biol.">
        <title>Molecular evolution of candidate genes involved in post-mating-prezygotic reproductive isolation.</title>
        <authorList>
            <person name="Bono J.M."/>
            <person name="Matzkin L.M."/>
            <person name="Hoang K."/>
            <person name="Brandsmeier L."/>
        </authorList>
    </citation>
    <scope>NUCLEOTIDE SEQUENCE</scope>
    <source>
        <strain evidence="2">15081-1374.12</strain>
    </source>
</reference>
<dbReference type="EMBL" id="KP221211">
    <property type="protein sequence ID" value="AJC97545.1"/>
    <property type="molecule type" value="Genomic_DNA"/>
</dbReference>
<accession>A0A0B4UCW6</accession>
<feature type="signal peptide" evidence="1">
    <location>
        <begin position="1"/>
        <end position="19"/>
    </location>
</feature>
<evidence type="ECO:0000256" key="1">
    <source>
        <dbReference type="SAM" id="SignalP"/>
    </source>
</evidence>
<proteinExistence type="predicted"/>
<sequence>MKLILFALISISMYWSSDAHNFLGPDENLELYATEARVSKYLNEQYQAQRARPIYNGHEVFDMIAPA</sequence>